<sequence length="140" mass="15726">MFSNLIAFEQTYPATPGHITAYASFMACLITTHEDMRLLHQSGILINHMSSGDRDATRFFSSISAQAHTSVDLNYLAGVMEEVVKYQAGRWPRWRASLTRNYFSNPWVTTSVVAAVFLLCLTVVQTFFAAYAYFKPPPSS</sequence>
<evidence type="ECO:0000313" key="3">
    <source>
        <dbReference type="Proteomes" id="UP000011116"/>
    </source>
</evidence>
<dbReference type="Gramene" id="HORVU.MOREX.r2.7HG0605670.1">
    <property type="protein sequence ID" value="HORVU.MOREX.r2.7HG0605670.1.CDS.1"/>
    <property type="gene ID" value="HORVU.MOREX.r2.7HG0605670"/>
</dbReference>
<organism evidence="2 3">
    <name type="scientific">Hordeum vulgare subsp. vulgare</name>
    <name type="common">Domesticated barley</name>
    <dbReference type="NCBI Taxonomy" id="112509"/>
    <lineage>
        <taxon>Eukaryota</taxon>
        <taxon>Viridiplantae</taxon>
        <taxon>Streptophyta</taxon>
        <taxon>Embryophyta</taxon>
        <taxon>Tracheophyta</taxon>
        <taxon>Spermatophyta</taxon>
        <taxon>Magnoliopsida</taxon>
        <taxon>Liliopsida</taxon>
        <taxon>Poales</taxon>
        <taxon>Poaceae</taxon>
        <taxon>BOP clade</taxon>
        <taxon>Pooideae</taxon>
        <taxon>Triticodae</taxon>
        <taxon>Triticeae</taxon>
        <taxon>Hordeinae</taxon>
        <taxon>Hordeum</taxon>
    </lineage>
</organism>
<accession>A0A8I6ZE49</accession>
<dbReference type="EnsemblPlants" id="HORVU.MOREX.r3.7HG0730060.1">
    <property type="protein sequence ID" value="HORVU.MOREX.r3.7HG0730060.1.CDS1"/>
    <property type="gene ID" value="HORVU.MOREX.r3.7HG0730060"/>
</dbReference>
<proteinExistence type="predicted"/>
<dbReference type="AlphaFoldDB" id="A0A8I6ZE49"/>
<keyword evidence="1" id="KW-0812">Transmembrane</keyword>
<dbReference type="Pfam" id="PF03140">
    <property type="entry name" value="DUF247"/>
    <property type="match status" value="1"/>
</dbReference>
<dbReference type="InterPro" id="IPR004158">
    <property type="entry name" value="DUF247_pln"/>
</dbReference>
<reference evidence="2" key="3">
    <citation type="submission" date="2022-01" db="UniProtKB">
        <authorList>
            <consortium name="EnsemblPlants"/>
        </authorList>
    </citation>
    <scope>IDENTIFICATION</scope>
    <source>
        <strain evidence="2">subsp. vulgare</strain>
    </source>
</reference>
<dbReference type="PANTHER" id="PTHR31170:SF25">
    <property type="entry name" value="BNAA09G04570D PROTEIN"/>
    <property type="match status" value="1"/>
</dbReference>
<keyword evidence="3" id="KW-1185">Reference proteome</keyword>
<reference evidence="2" key="2">
    <citation type="submission" date="2020-10" db="EMBL/GenBank/DDBJ databases">
        <authorList>
            <person name="Scholz U."/>
            <person name="Mascher M."/>
            <person name="Fiebig A."/>
        </authorList>
    </citation>
    <scope>NUCLEOTIDE SEQUENCE [LARGE SCALE GENOMIC DNA]</scope>
    <source>
        <strain evidence="2">cv. Morex</strain>
    </source>
</reference>
<reference evidence="3" key="1">
    <citation type="journal article" date="2012" name="Nature">
        <title>A physical, genetic and functional sequence assembly of the barley genome.</title>
        <authorList>
            <consortium name="The International Barley Genome Sequencing Consortium"/>
            <person name="Mayer K.F."/>
            <person name="Waugh R."/>
            <person name="Brown J.W."/>
            <person name="Schulman A."/>
            <person name="Langridge P."/>
            <person name="Platzer M."/>
            <person name="Fincher G.B."/>
            <person name="Muehlbauer G.J."/>
            <person name="Sato K."/>
            <person name="Close T.J."/>
            <person name="Wise R.P."/>
            <person name="Stein N."/>
        </authorList>
    </citation>
    <scope>NUCLEOTIDE SEQUENCE [LARGE SCALE GENOMIC DNA]</scope>
    <source>
        <strain evidence="3">cv. Morex</strain>
    </source>
</reference>
<evidence type="ECO:0000256" key="1">
    <source>
        <dbReference type="SAM" id="Phobius"/>
    </source>
</evidence>
<keyword evidence="1" id="KW-1133">Transmembrane helix</keyword>
<evidence type="ECO:0000313" key="2">
    <source>
        <dbReference type="EnsemblPlants" id="HORVU.MOREX.r3.7HG0730060.1.CDS1"/>
    </source>
</evidence>
<dbReference type="Gramene" id="HORVU.MOREX.r3.7HG0730060.1">
    <property type="protein sequence ID" value="HORVU.MOREX.r3.7HG0730060.1.CDS1"/>
    <property type="gene ID" value="HORVU.MOREX.r3.7HG0730060"/>
</dbReference>
<dbReference type="PANTHER" id="PTHR31170">
    <property type="entry name" value="BNAC04G53230D PROTEIN"/>
    <property type="match status" value="1"/>
</dbReference>
<keyword evidence="1" id="KW-0472">Membrane</keyword>
<protein>
    <submittedName>
        <fullName evidence="2">Uncharacterized protein</fullName>
    </submittedName>
</protein>
<name>A0A8I6ZE49_HORVV</name>
<feature type="transmembrane region" description="Helical" evidence="1">
    <location>
        <begin position="107"/>
        <end position="134"/>
    </location>
</feature>
<dbReference type="Proteomes" id="UP000011116">
    <property type="component" value="Chromosome 7H"/>
</dbReference>